<comment type="subcellular location">
    <subcellularLocation>
        <location evidence="1">Cell membrane</location>
        <topology evidence="1">Multi-pass membrane protein</topology>
    </subcellularLocation>
</comment>
<comment type="caution">
    <text evidence="10">The sequence shown here is derived from an EMBL/GenBank/DDBJ whole genome shotgun (WGS) entry which is preliminary data.</text>
</comment>
<feature type="transmembrane region" description="Helical" evidence="7">
    <location>
        <begin position="716"/>
        <end position="738"/>
    </location>
</feature>
<feature type="domain" description="ABC3 transporter permease C-terminal" evidence="9">
    <location>
        <begin position="211"/>
        <end position="321"/>
    </location>
</feature>
<feature type="transmembrane region" description="Helical" evidence="7">
    <location>
        <begin position="374"/>
        <end position="399"/>
    </location>
</feature>
<evidence type="ECO:0000256" key="5">
    <source>
        <dbReference type="ARBA" id="ARBA00023136"/>
    </source>
</evidence>
<gene>
    <name evidence="10" type="ORF">Asi02nite_73370</name>
</gene>
<sequence length="783" mass="80735">MLFVPAYAATVLAASWANLSSTSAQEVTFSMGQADLIIADGTRSSAILPSGSRSVLLIQGRTVVAAPVGLITHEYEATDIEDPLNRGRYVMRTGRAPQGVAEVAMTRTLARELDVRPGDQVVAGMPQRRLTVVGLIDWSRSLSQAGLIVPSDAPLSGARPRLLVGLPTGQRWLPPEPGPGRNGFGYVDRREAGPTAVEKAVEAAAFLLVTTFAGAQAVLLAGATFVVGARRQRRDLAMVAAVGATGHQVRRIVLAGGLLLGAAAAIAGAGAGLLTFALAGPLIETIADHPLIDVTMPLPAVAGVAVLTIAVGVIAASIPARTVGGGPIRGDLGGQRTRSRLDLASLLAGVVLLGASTGVLLITGNPDGRIELLALGGVAQLLGVVACAPALIRFVGGVASRLPLSSRLALRHSARHRLRTAAAIAVVTAATAGSVSLAIVGAARSEAPTEHPRIRLGQIWLDAQTLQLLGQDGLYRFTAALPTRRLVTIQTTTDTSLPLTGPPPDGAADPTLIAALEQRTIAVGGADVIQLVTGRTPSAQELQTLVDGGAVIFNDTLASGTRITLTKDGKPLPAVRTLVAARGVYYPQLPGLVISEATAKRLNLTVATQAAVIDPYRLPRPEELTAANDLLLHAQLNARQPLEQPITAAATLAFAAKQQSTTMFYLLAVVSAIVTLVASTVAVGLASVELRPDLATMSAVGATPQTRRRITANQSALIAGLGALLGLVAGIGPAAAYISYSTNAHWHTPWLVLLVIVATPPALTTVLTGLLTQGKPLLIRRTN</sequence>
<keyword evidence="4 7" id="KW-1133">Transmembrane helix</keyword>
<feature type="transmembrane region" description="Helical" evidence="7">
    <location>
        <begin position="204"/>
        <end position="228"/>
    </location>
</feature>
<feature type="transmembrane region" description="Helical" evidence="7">
    <location>
        <begin position="298"/>
        <end position="320"/>
    </location>
</feature>
<evidence type="ECO:0000256" key="1">
    <source>
        <dbReference type="ARBA" id="ARBA00004651"/>
    </source>
</evidence>
<dbReference type="InterPro" id="IPR003838">
    <property type="entry name" value="ABC3_permease_C"/>
</dbReference>
<evidence type="ECO:0000313" key="11">
    <source>
        <dbReference type="Proteomes" id="UP000604117"/>
    </source>
</evidence>
<dbReference type="Proteomes" id="UP000604117">
    <property type="component" value="Unassembled WGS sequence"/>
</dbReference>
<feature type="transmembrane region" description="Helical" evidence="7">
    <location>
        <begin position="750"/>
        <end position="771"/>
    </location>
</feature>
<evidence type="ECO:0000256" key="2">
    <source>
        <dbReference type="ARBA" id="ARBA00022475"/>
    </source>
</evidence>
<evidence type="ECO:0000256" key="3">
    <source>
        <dbReference type="ARBA" id="ARBA00022692"/>
    </source>
</evidence>
<dbReference type="Pfam" id="PF02687">
    <property type="entry name" value="FtsX"/>
    <property type="match status" value="2"/>
</dbReference>
<proteinExistence type="inferred from homology"/>
<protein>
    <submittedName>
        <fullName evidence="10">Membrane protein</fullName>
    </submittedName>
</protein>
<keyword evidence="8" id="KW-0732">Signal</keyword>
<feature type="domain" description="ABC3 transporter permease C-terminal" evidence="9">
    <location>
        <begin position="666"/>
        <end position="768"/>
    </location>
</feature>
<keyword evidence="5 7" id="KW-0472">Membrane</keyword>
<feature type="signal peptide" evidence="8">
    <location>
        <begin position="1"/>
        <end position="24"/>
    </location>
</feature>
<feature type="chain" id="PRO_5045550874" evidence="8">
    <location>
        <begin position="25"/>
        <end position="783"/>
    </location>
</feature>
<accession>A0ABQ4D2Q9</accession>
<keyword evidence="2" id="KW-1003">Cell membrane</keyword>
<reference evidence="10 11" key="1">
    <citation type="submission" date="2021-01" db="EMBL/GenBank/DDBJ databases">
        <title>Whole genome shotgun sequence of Asanoa siamensis NBRC 107932.</title>
        <authorList>
            <person name="Komaki H."/>
            <person name="Tamura T."/>
        </authorList>
    </citation>
    <scope>NUCLEOTIDE SEQUENCE [LARGE SCALE GENOMIC DNA]</scope>
    <source>
        <strain evidence="10 11">NBRC 107932</strain>
    </source>
</reference>
<feature type="transmembrane region" description="Helical" evidence="7">
    <location>
        <begin position="252"/>
        <end position="278"/>
    </location>
</feature>
<dbReference type="PANTHER" id="PTHR30572">
    <property type="entry name" value="MEMBRANE COMPONENT OF TRANSPORTER-RELATED"/>
    <property type="match status" value="1"/>
</dbReference>
<dbReference type="PANTHER" id="PTHR30572:SF4">
    <property type="entry name" value="ABC TRANSPORTER PERMEASE YTRF"/>
    <property type="match status" value="1"/>
</dbReference>
<feature type="transmembrane region" description="Helical" evidence="7">
    <location>
        <begin position="341"/>
        <end position="362"/>
    </location>
</feature>
<feature type="transmembrane region" description="Helical" evidence="7">
    <location>
        <begin position="420"/>
        <end position="443"/>
    </location>
</feature>
<organism evidence="10 11">
    <name type="scientific">Asanoa siamensis</name>
    <dbReference type="NCBI Taxonomy" id="926357"/>
    <lineage>
        <taxon>Bacteria</taxon>
        <taxon>Bacillati</taxon>
        <taxon>Actinomycetota</taxon>
        <taxon>Actinomycetes</taxon>
        <taxon>Micromonosporales</taxon>
        <taxon>Micromonosporaceae</taxon>
        <taxon>Asanoa</taxon>
    </lineage>
</organism>
<dbReference type="EMBL" id="BONE01000105">
    <property type="protein sequence ID" value="GIF77819.1"/>
    <property type="molecule type" value="Genomic_DNA"/>
</dbReference>
<dbReference type="InterPro" id="IPR050250">
    <property type="entry name" value="Macrolide_Exporter_MacB"/>
</dbReference>
<keyword evidence="11" id="KW-1185">Reference proteome</keyword>
<evidence type="ECO:0000256" key="6">
    <source>
        <dbReference type="ARBA" id="ARBA00038076"/>
    </source>
</evidence>
<feature type="transmembrane region" description="Helical" evidence="7">
    <location>
        <begin position="663"/>
        <end position="688"/>
    </location>
</feature>
<evidence type="ECO:0000259" key="9">
    <source>
        <dbReference type="Pfam" id="PF02687"/>
    </source>
</evidence>
<name>A0ABQ4D2Q9_9ACTN</name>
<comment type="similarity">
    <text evidence="6">Belongs to the ABC-4 integral membrane protein family.</text>
</comment>
<evidence type="ECO:0000256" key="8">
    <source>
        <dbReference type="SAM" id="SignalP"/>
    </source>
</evidence>
<evidence type="ECO:0000256" key="4">
    <source>
        <dbReference type="ARBA" id="ARBA00022989"/>
    </source>
</evidence>
<evidence type="ECO:0000313" key="10">
    <source>
        <dbReference type="EMBL" id="GIF77819.1"/>
    </source>
</evidence>
<evidence type="ECO:0000256" key="7">
    <source>
        <dbReference type="SAM" id="Phobius"/>
    </source>
</evidence>
<keyword evidence="3 7" id="KW-0812">Transmembrane</keyword>